<reference evidence="3" key="1">
    <citation type="submission" date="2016-10" db="EMBL/GenBank/DDBJ databases">
        <authorList>
            <person name="Varghese N."/>
        </authorList>
    </citation>
    <scope>NUCLEOTIDE SEQUENCE [LARGE SCALE GENOMIC DNA]</scope>
    <source>
        <strain evidence="3">CGMCC 1.12284</strain>
    </source>
</reference>
<dbReference type="eggNOG" id="arCOG02909">
    <property type="taxonomic scope" value="Archaea"/>
</dbReference>
<proteinExistence type="predicted"/>
<organism evidence="2 3">
    <name type="scientific">Natrinema salifodinae</name>
    <dbReference type="NCBI Taxonomy" id="1202768"/>
    <lineage>
        <taxon>Archaea</taxon>
        <taxon>Methanobacteriati</taxon>
        <taxon>Methanobacteriota</taxon>
        <taxon>Stenosarchaea group</taxon>
        <taxon>Halobacteria</taxon>
        <taxon>Halobacteriales</taxon>
        <taxon>Natrialbaceae</taxon>
        <taxon>Natrinema</taxon>
    </lineage>
</organism>
<name>A0A1I0NEN5_9EURY</name>
<dbReference type="Proteomes" id="UP000183275">
    <property type="component" value="Unassembled WGS sequence"/>
</dbReference>
<evidence type="ECO:0000313" key="2">
    <source>
        <dbReference type="EMBL" id="SEV99685.1"/>
    </source>
</evidence>
<dbReference type="InterPro" id="IPR019278">
    <property type="entry name" value="DICT_dom"/>
</dbReference>
<gene>
    <name evidence="2" type="ORF">SAMN05216285_1640</name>
</gene>
<evidence type="ECO:0000313" key="3">
    <source>
        <dbReference type="Proteomes" id="UP000183275"/>
    </source>
</evidence>
<protein>
    <submittedName>
        <fullName evidence="2">Diguanylate Cyclase and Two-component system sensory domain-containing protein</fullName>
    </submittedName>
</protein>
<dbReference type="InterPro" id="IPR016954">
    <property type="entry name" value="Uncharacterised_Vng0742h"/>
</dbReference>
<sequence length="246" mass="27502">MNAVNSLRDFIEAIERRRKALEVHTDDDAAVTALRRQFDTRNVDVTRRSLGSLGESGFVIVRSADGEFRGAVGLEQFQSILSPEIHPPWKLADDDYDRAELFDFLENTLFTSYSRRQMLATAREIEERAWRVGAGTLYAGFQRATALAEQTEVYDQLASRDSLAVAVFVDDAWDTSLADDVMVASEAGGELGTFWIVAFDGGGNELDACALLAEERDEGQYYGFWTYDPATVDELISYLETTYDVS</sequence>
<feature type="domain" description="DICT" evidence="1">
    <location>
        <begin position="110"/>
        <end position="169"/>
    </location>
</feature>
<accession>A0A1I0NEN5</accession>
<dbReference type="Pfam" id="PF10069">
    <property type="entry name" value="DICT"/>
    <property type="match status" value="1"/>
</dbReference>
<dbReference type="PIRSF" id="PIRSF030471">
    <property type="entry name" value="STR_Vng0742h_prd"/>
    <property type="match status" value="1"/>
</dbReference>
<dbReference type="AlphaFoldDB" id="A0A1I0NEN5"/>
<dbReference type="STRING" id="1202768.SAMN05216285_1640"/>
<evidence type="ECO:0000259" key="1">
    <source>
        <dbReference type="Pfam" id="PF10069"/>
    </source>
</evidence>
<keyword evidence="3" id="KW-1185">Reference proteome</keyword>
<dbReference type="EMBL" id="FOIS01000002">
    <property type="protein sequence ID" value="SEV99685.1"/>
    <property type="molecule type" value="Genomic_DNA"/>
</dbReference>